<keyword evidence="1" id="KW-0472">Membrane</keyword>
<reference evidence="2 3" key="1">
    <citation type="journal article" date="2015" name="Stand. Genomic Sci.">
        <title>Genomic Encyclopedia of Bacterial and Archaeal Type Strains, Phase III: the genomes of soil and plant-associated and newly described type strains.</title>
        <authorList>
            <person name="Whitman W.B."/>
            <person name="Woyke T."/>
            <person name="Klenk H.P."/>
            <person name="Zhou Y."/>
            <person name="Lilburn T.G."/>
            <person name="Beck B.J."/>
            <person name="De Vos P."/>
            <person name="Vandamme P."/>
            <person name="Eisen J.A."/>
            <person name="Garrity G."/>
            <person name="Hugenholtz P."/>
            <person name="Kyrpides N.C."/>
        </authorList>
    </citation>
    <scope>NUCLEOTIDE SEQUENCE [LARGE SCALE GENOMIC DNA]</scope>
    <source>
        <strain evidence="2 3">VKM Ac-2572</strain>
    </source>
</reference>
<evidence type="ECO:0000256" key="1">
    <source>
        <dbReference type="SAM" id="Phobius"/>
    </source>
</evidence>
<dbReference type="GO" id="GO:0140359">
    <property type="term" value="F:ABC-type transporter activity"/>
    <property type="evidence" value="ECO:0007669"/>
    <property type="project" value="InterPro"/>
</dbReference>
<gene>
    <name evidence="2" type="ORF">EV652_106206</name>
</gene>
<name>A0A4R2HGB5_9ACTN</name>
<feature type="transmembrane region" description="Helical" evidence="1">
    <location>
        <begin position="266"/>
        <end position="291"/>
    </location>
</feature>
<dbReference type="GO" id="GO:0005886">
    <property type="term" value="C:plasma membrane"/>
    <property type="evidence" value="ECO:0007669"/>
    <property type="project" value="UniProtKB-SubCell"/>
</dbReference>
<protein>
    <submittedName>
        <fullName evidence="2">ABC-2 family transporter</fullName>
    </submittedName>
</protein>
<dbReference type="RefSeq" id="WP_132210422.1">
    <property type="nucleotide sequence ID" value="NZ_SLWN01000006.1"/>
</dbReference>
<evidence type="ECO:0000313" key="2">
    <source>
        <dbReference type="EMBL" id="TCO28221.1"/>
    </source>
</evidence>
<feature type="transmembrane region" description="Helical" evidence="1">
    <location>
        <begin position="312"/>
        <end position="338"/>
    </location>
</feature>
<organism evidence="2 3">
    <name type="scientific">Kribbella steppae</name>
    <dbReference type="NCBI Taxonomy" id="2512223"/>
    <lineage>
        <taxon>Bacteria</taxon>
        <taxon>Bacillati</taxon>
        <taxon>Actinomycetota</taxon>
        <taxon>Actinomycetes</taxon>
        <taxon>Propionibacteriales</taxon>
        <taxon>Kribbellaceae</taxon>
        <taxon>Kribbella</taxon>
    </lineage>
</organism>
<dbReference type="OrthoDB" id="185815at2"/>
<dbReference type="AlphaFoldDB" id="A0A4R2HGB5"/>
<dbReference type="Proteomes" id="UP000294508">
    <property type="component" value="Unassembled WGS sequence"/>
</dbReference>
<comment type="caution">
    <text evidence="2">The sequence shown here is derived from an EMBL/GenBank/DDBJ whole genome shotgun (WGS) entry which is preliminary data.</text>
</comment>
<keyword evidence="1" id="KW-1133">Transmembrane helix</keyword>
<accession>A0A4R2HGB5</accession>
<dbReference type="EMBL" id="SLWN01000006">
    <property type="protein sequence ID" value="TCO28221.1"/>
    <property type="molecule type" value="Genomic_DNA"/>
</dbReference>
<feature type="transmembrane region" description="Helical" evidence="1">
    <location>
        <begin position="393"/>
        <end position="412"/>
    </location>
</feature>
<sequence>MKGFLHVLQGEWTKFRSVRSTTLCLLAAVGVSVLLELLGSQAGSTDANEQPRYSDQAYFVHTPLAGDGSVVAQVVSQQSSHEWAKAGLLVKAGVAPGTPYAAVMVTPEHGVRMEAMFDTELSGPADGAPRWLKLTRTGSSITGYESADGADWREVGTVTVALPQSVEVGLFVASPPLYVSTRTGSGTSVGIRNTVGAAIFDNVGVTGAQPARDWIGENISALPSKQTGGIPTGDLKRTDDTFTVTGSGDISGYGIASWHSPGDDDVVLLSLFGVRVGMIAVIALGVLSMTAEYRTGLIRTTFATGPRRGQVLAAKAVVLGGAVFVTGLVACVASFLLAQPGLHSGGYNPPAYPHVSLLDSESLRAVVGTAAFLALVALFSLGVAVLRRRTVGAIVFVIALIVVPQIVAPVISPEADVWMSRLTPIAGLAIQQTVDRAGQVIGPWAGLGVLCGYAVVALGLARWQLGRRDA</sequence>
<keyword evidence="1" id="KW-0812">Transmembrane</keyword>
<proteinExistence type="predicted"/>
<feature type="transmembrane region" description="Helical" evidence="1">
    <location>
        <begin position="365"/>
        <end position="386"/>
    </location>
</feature>
<keyword evidence="3" id="KW-1185">Reference proteome</keyword>
<feature type="transmembrane region" description="Helical" evidence="1">
    <location>
        <begin position="441"/>
        <end position="461"/>
    </location>
</feature>
<evidence type="ECO:0000313" key="3">
    <source>
        <dbReference type="Proteomes" id="UP000294508"/>
    </source>
</evidence>
<dbReference type="Gene3D" id="2.60.120.200">
    <property type="match status" value="1"/>
</dbReference>